<keyword evidence="1" id="KW-0175">Coiled coil</keyword>
<keyword evidence="3" id="KW-1185">Reference proteome</keyword>
<feature type="coiled-coil region" evidence="1">
    <location>
        <begin position="184"/>
        <end position="218"/>
    </location>
</feature>
<protein>
    <recommendedName>
        <fullName evidence="4">DUF3732 domain-containing protein</fullName>
    </recommendedName>
</protein>
<sequence length="677" mass="78742">MQIKAIILYNAVGKKQTITFKTGAVNIITGKEDTGKSAIIPIIEYCLGNSEFEVPGEIIRATVAWYAVLYQIDDLQVFIAKRAPVNSTYQNQIFYQQGVDLVIPELTQLHPNSDDFTAKQKLLELLHTSSNTGALETSALRSYIETTIDRAIYYLFQDEDTITNKKILFHKQDPIISRTLPYFLGAVEEDFAKLNQDLTTAQRELERYKRQYKERQQIISKTMNDGKNLLEEAKHVGLISAERAPQDISEIISTLKIAIQEPSEPENLPFPRLLDDDRLPQLQREIEELIQKDQEYDDEINTINMYAQDEENYTEAVNEHVARLESINLFEHQQTDWLESNICPLCLSTLQQEIPKAASINHALKQLQENLNIVERNKPRLNVSIERLKRAQEAIRRQLRQKRKILNTIIDERNKRQELMEQIVHADKRVSRVRSRIEYYLETLDLSDQLTMLQKRIAEAEQRVEEYKRQQEGYSLQVSLNSILASINLQMTSWAETLDLQHSGSFYQFDLHKLTVFVGEGRDVTPMQRMGGHKNVLGCHIILYLALHQYFIRKQRPIPHFLILDQPAQGYFPSLETYKEVMEGRQSERADPDFAAVRRMFDFLFDVCEELSPHFQLIILEHANLSDARFQNVMVQGCPWTGEEKNALIPQSWIPQHLRKREREVTSEQQITLDDLE</sequence>
<evidence type="ECO:0000256" key="1">
    <source>
        <dbReference type="SAM" id="Coils"/>
    </source>
</evidence>
<proteinExistence type="predicted"/>
<reference evidence="2" key="1">
    <citation type="journal article" date="2015" name="PeerJ">
        <title>First genomic representation of candidate bacterial phylum KSB3 points to enhanced environmental sensing as a trigger of wastewater bulking.</title>
        <authorList>
            <person name="Sekiguchi Y."/>
            <person name="Ohashi A."/>
            <person name="Parks D.H."/>
            <person name="Yamauchi T."/>
            <person name="Tyson G.W."/>
            <person name="Hugenholtz P."/>
        </authorList>
    </citation>
    <scope>NUCLEOTIDE SEQUENCE [LARGE SCALE GENOMIC DNA]</scope>
</reference>
<dbReference type="Pfam" id="PF12532">
    <property type="entry name" value="DUF3732"/>
    <property type="match status" value="1"/>
</dbReference>
<evidence type="ECO:0000313" key="3">
    <source>
        <dbReference type="Proteomes" id="UP000030661"/>
    </source>
</evidence>
<evidence type="ECO:0000313" key="2">
    <source>
        <dbReference type="EMBL" id="GAK58720.1"/>
    </source>
</evidence>
<evidence type="ECO:0008006" key="4">
    <source>
        <dbReference type="Google" id="ProtNLM"/>
    </source>
</evidence>
<dbReference type="eggNOG" id="COG1196">
    <property type="taxonomic scope" value="Bacteria"/>
</dbReference>
<accession>A0A081C2B5</accession>
<feature type="coiled-coil region" evidence="1">
    <location>
        <begin position="443"/>
        <end position="477"/>
    </location>
</feature>
<name>A0A081C2B5_VECG1</name>
<organism evidence="2">
    <name type="scientific">Vecturithrix granuli</name>
    <dbReference type="NCBI Taxonomy" id="1499967"/>
    <lineage>
        <taxon>Bacteria</taxon>
        <taxon>Candidatus Moduliflexota</taxon>
        <taxon>Candidatus Vecturitrichia</taxon>
        <taxon>Candidatus Vecturitrichales</taxon>
        <taxon>Candidatus Vecturitrichaceae</taxon>
        <taxon>Candidatus Vecturithrix</taxon>
    </lineage>
</organism>
<dbReference type="AlphaFoldDB" id="A0A081C2B5"/>
<dbReference type="STRING" id="1499967.U27_05695"/>
<dbReference type="HOGENOM" id="CLU_028585_0_0_0"/>
<gene>
    <name evidence="2" type="ORF">U27_05695</name>
</gene>
<dbReference type="Proteomes" id="UP000030661">
    <property type="component" value="Unassembled WGS sequence"/>
</dbReference>
<feature type="coiled-coil region" evidence="1">
    <location>
        <begin position="357"/>
        <end position="408"/>
    </location>
</feature>
<dbReference type="InterPro" id="IPR022205">
    <property type="entry name" value="DUF3732"/>
</dbReference>
<dbReference type="EMBL" id="DF820468">
    <property type="protein sequence ID" value="GAK58720.1"/>
    <property type="molecule type" value="Genomic_DNA"/>
</dbReference>